<organism evidence="1">
    <name type="scientific">marine sediment metagenome</name>
    <dbReference type="NCBI Taxonomy" id="412755"/>
    <lineage>
        <taxon>unclassified sequences</taxon>
        <taxon>metagenomes</taxon>
        <taxon>ecological metagenomes</taxon>
    </lineage>
</organism>
<reference evidence="1" key="1">
    <citation type="journal article" date="2015" name="Nature">
        <title>Complex archaea that bridge the gap between prokaryotes and eukaryotes.</title>
        <authorList>
            <person name="Spang A."/>
            <person name="Saw J.H."/>
            <person name="Jorgensen S.L."/>
            <person name="Zaremba-Niedzwiedzka K."/>
            <person name="Martijn J."/>
            <person name="Lind A.E."/>
            <person name="van Eijk R."/>
            <person name="Schleper C."/>
            <person name="Guy L."/>
            <person name="Ettema T.J."/>
        </authorList>
    </citation>
    <scope>NUCLEOTIDE SEQUENCE</scope>
</reference>
<name>A0A0F9U5D8_9ZZZZ</name>
<evidence type="ECO:0000313" key="1">
    <source>
        <dbReference type="EMBL" id="KKN82512.1"/>
    </source>
</evidence>
<accession>A0A0F9U5D8</accession>
<sequence length="157" mass="19047">MIENFSKNIQLLKEQTEYYPIIAEIAKLNRIELIEFKKRFVRTIEKCKEKDITIPFRMYLPRTDCGFVFAPLNKRASNHWKTALNNFTVAQKYDQKAYRCVGLVMFETEIDGETVLDMYWSFMEQNWEYNAEIEKLLLENFPFREVKLKRMDNRYVE</sequence>
<dbReference type="AlphaFoldDB" id="A0A0F9U5D8"/>
<comment type="caution">
    <text evidence="1">The sequence shown here is derived from an EMBL/GenBank/DDBJ whole genome shotgun (WGS) entry which is preliminary data.</text>
</comment>
<gene>
    <name evidence="1" type="ORF">LCGC14_0308080</name>
</gene>
<proteinExistence type="predicted"/>
<dbReference type="EMBL" id="LAZR01000199">
    <property type="protein sequence ID" value="KKN82512.1"/>
    <property type="molecule type" value="Genomic_DNA"/>
</dbReference>
<protein>
    <submittedName>
        <fullName evidence="1">Uncharacterized protein</fullName>
    </submittedName>
</protein>